<sequence>MSLKTITKNNVTSLAELVNLRQPVLSDGEVLNPIRDRHQARLHELALPTTRDEAWRFTDLSALTQVNFTPAPSLSLEASQIELNQLPEAPESRVVFVNGRYSDRLSQQEALPEGLYAGNLANLPPDQKAKLGDYLAKQPGQEEVFTALNSASFQDVAVIWLRRGTVVDVPLQLLFVSVPEDSAMLTQPRCLVVAEANSHLTLVEEFVSTVEGCPDSQAMAYFNNAVTEMWLEDNAELTHVRLQRDHGSAFHIGKTAVTQARDSRYACHTLNLGSQLSRQNLDVYQTGPGTQTTLNGLTLIGKAQTSDIHSTVIYDHPHGTVNQLHKCIVGDKGHAIFDGRVVVRKKAQLTDAKQLNRNLLLSPKARVNTKPQLEIVADDVKCSHGATVSQLEADEVFYLQSRGLDKTTSQNLLVDAFAAEILQEIPVESLRTAIGQCVACRTISY</sequence>
<protein>
    <submittedName>
        <fullName evidence="4">Fe-S cluster assembly protein SufD</fullName>
    </submittedName>
</protein>
<reference evidence="4" key="1">
    <citation type="submission" date="2022-06" db="EMBL/GenBank/DDBJ databases">
        <title>Genome sequence of Phormidium yuhuli AB48 isolated from an industrial photobioreactor environment.</title>
        <authorList>
            <person name="Qiu Y."/>
            <person name="Noonan A.J.C."/>
            <person name="Dofher K."/>
            <person name="Koch M."/>
            <person name="Kieft B."/>
            <person name="Lin X."/>
            <person name="Ziels R.M."/>
            <person name="Hallam S.J."/>
        </authorList>
    </citation>
    <scope>NUCLEOTIDE SEQUENCE</scope>
    <source>
        <strain evidence="4">AB48</strain>
    </source>
</reference>
<evidence type="ECO:0000313" key="4">
    <source>
        <dbReference type="EMBL" id="USR92359.1"/>
    </source>
</evidence>
<accession>A0ABY5ASZ8</accession>
<evidence type="ECO:0000313" key="5">
    <source>
        <dbReference type="Proteomes" id="UP001056708"/>
    </source>
</evidence>
<dbReference type="SUPFAM" id="SSF101960">
    <property type="entry name" value="Stabilizer of iron transporter SufD"/>
    <property type="match status" value="1"/>
</dbReference>
<dbReference type="Pfam" id="PF01458">
    <property type="entry name" value="SUFBD_core"/>
    <property type="match status" value="1"/>
</dbReference>
<dbReference type="PANTHER" id="PTHR43575:SF1">
    <property type="entry name" value="PROTEIN ABCI7, CHLOROPLASTIC"/>
    <property type="match status" value="1"/>
</dbReference>
<feature type="domain" description="SUF system FeS cluster assembly SufBD N-terminal" evidence="3">
    <location>
        <begin position="28"/>
        <end position="173"/>
    </location>
</feature>
<comment type="similarity">
    <text evidence="1">Belongs to the iron-sulfur cluster assembly SufBD family.</text>
</comment>
<evidence type="ECO:0000259" key="2">
    <source>
        <dbReference type="Pfam" id="PF01458"/>
    </source>
</evidence>
<keyword evidence="5" id="KW-1185">Reference proteome</keyword>
<dbReference type="Proteomes" id="UP001056708">
    <property type="component" value="Chromosome"/>
</dbReference>
<proteinExistence type="inferred from homology"/>
<dbReference type="RefSeq" id="WP_252664516.1">
    <property type="nucleotide sequence ID" value="NZ_CP098611.1"/>
</dbReference>
<dbReference type="PANTHER" id="PTHR43575">
    <property type="entry name" value="PROTEIN ABCI7, CHLOROPLASTIC"/>
    <property type="match status" value="1"/>
</dbReference>
<evidence type="ECO:0000256" key="1">
    <source>
        <dbReference type="ARBA" id="ARBA00043967"/>
    </source>
</evidence>
<dbReference type="EMBL" id="CP098611">
    <property type="protein sequence ID" value="USR92359.1"/>
    <property type="molecule type" value="Genomic_DNA"/>
</dbReference>
<feature type="domain" description="SUF system FeS cluster assembly SufBD core" evidence="2">
    <location>
        <begin position="183"/>
        <end position="417"/>
    </location>
</feature>
<dbReference type="InterPro" id="IPR045595">
    <property type="entry name" value="SufBD_N"/>
</dbReference>
<dbReference type="InterPro" id="IPR000825">
    <property type="entry name" value="SUF_FeS_clus_asmbl_SufBD_core"/>
</dbReference>
<dbReference type="InterPro" id="IPR037284">
    <property type="entry name" value="SUF_FeS_clus_asmbl_SufBD_sf"/>
</dbReference>
<dbReference type="Pfam" id="PF19295">
    <property type="entry name" value="SufBD_N"/>
    <property type="match status" value="1"/>
</dbReference>
<gene>
    <name evidence="4" type="primary">sufD</name>
    <name evidence="4" type="ORF">NEA10_06450</name>
</gene>
<dbReference type="InterPro" id="IPR055346">
    <property type="entry name" value="Fe-S_cluster_assembly_SufBD"/>
</dbReference>
<name>A0ABY5ASZ8_9CYAN</name>
<organism evidence="4 5">
    <name type="scientific">Phormidium yuhuli AB48</name>
    <dbReference type="NCBI Taxonomy" id="2940671"/>
    <lineage>
        <taxon>Bacteria</taxon>
        <taxon>Bacillati</taxon>
        <taxon>Cyanobacteriota</taxon>
        <taxon>Cyanophyceae</taxon>
        <taxon>Oscillatoriophycideae</taxon>
        <taxon>Oscillatoriales</taxon>
        <taxon>Oscillatoriaceae</taxon>
        <taxon>Phormidium</taxon>
        <taxon>Phormidium yuhuli</taxon>
    </lineage>
</organism>
<evidence type="ECO:0000259" key="3">
    <source>
        <dbReference type="Pfam" id="PF19295"/>
    </source>
</evidence>
<dbReference type="InterPro" id="IPR011542">
    <property type="entry name" value="SUF_FeS_clus_asmbl_SufD"/>
</dbReference>
<dbReference type="NCBIfam" id="TIGR01981">
    <property type="entry name" value="sufD"/>
    <property type="match status" value="1"/>
</dbReference>